<keyword evidence="2" id="KW-1185">Reference proteome</keyword>
<accession>A0A1G5SHW1</accession>
<dbReference type="Proteomes" id="UP000198729">
    <property type="component" value="Unassembled WGS sequence"/>
</dbReference>
<dbReference type="STRING" id="51642.NSMM_80023"/>
<organism evidence="1 2">
    <name type="scientific">Nitrosomonas mobilis</name>
    <dbReference type="NCBI Taxonomy" id="51642"/>
    <lineage>
        <taxon>Bacteria</taxon>
        <taxon>Pseudomonadati</taxon>
        <taxon>Pseudomonadota</taxon>
        <taxon>Betaproteobacteria</taxon>
        <taxon>Nitrosomonadales</taxon>
        <taxon>Nitrosomonadaceae</taxon>
        <taxon>Nitrosomonas</taxon>
    </lineage>
</organism>
<dbReference type="AlphaFoldDB" id="A0A1G5SHW1"/>
<evidence type="ECO:0000313" key="2">
    <source>
        <dbReference type="Proteomes" id="UP000198729"/>
    </source>
</evidence>
<protein>
    <submittedName>
        <fullName evidence="1">Uncharacterized protein</fullName>
    </submittedName>
</protein>
<sequence length="60" mass="7271">MGLVTIYECQDQAELYFPVDRIKSHSEEAGENNIDNYYMTIRLFTNFIRQEMSYILRWTL</sequence>
<gene>
    <name evidence="1" type="ORF">NSMM_80023</name>
</gene>
<dbReference type="EMBL" id="FMWO01000091">
    <property type="protein sequence ID" value="SCZ86805.1"/>
    <property type="molecule type" value="Genomic_DNA"/>
</dbReference>
<name>A0A1G5SHW1_9PROT</name>
<proteinExistence type="predicted"/>
<reference evidence="1 2" key="1">
    <citation type="submission" date="2016-10" db="EMBL/GenBank/DDBJ databases">
        <authorList>
            <person name="de Groot N.N."/>
        </authorList>
    </citation>
    <scope>NUCLEOTIDE SEQUENCE [LARGE SCALE GENOMIC DNA]</scope>
    <source>
        <strain evidence="1">1</strain>
    </source>
</reference>
<evidence type="ECO:0000313" key="1">
    <source>
        <dbReference type="EMBL" id="SCZ86805.1"/>
    </source>
</evidence>